<dbReference type="OrthoDB" id="8094360at2"/>
<comment type="caution">
    <text evidence="3">The sequence shown here is derived from an EMBL/GenBank/DDBJ whole genome shotgun (WGS) entry which is preliminary data.</text>
</comment>
<evidence type="ECO:0000313" key="3">
    <source>
        <dbReference type="EMBL" id="TNC05452.1"/>
    </source>
</evidence>
<dbReference type="InterPro" id="IPR054189">
    <property type="entry name" value="DUF6894"/>
</dbReference>
<protein>
    <recommendedName>
        <fullName evidence="2">DUF6894 domain-containing protein</fullName>
    </recommendedName>
</protein>
<proteinExistence type="predicted"/>
<name>A0A5C4L6F8_9HYPH</name>
<keyword evidence="4" id="KW-1185">Reference proteome</keyword>
<evidence type="ECO:0000313" key="4">
    <source>
        <dbReference type="Proteomes" id="UP000305267"/>
    </source>
</evidence>
<accession>A0A5C4L6F8</accession>
<dbReference type="RefSeq" id="WP_139040734.1">
    <property type="nucleotide sequence ID" value="NZ_VDDA01000061.1"/>
</dbReference>
<evidence type="ECO:0000259" key="2">
    <source>
        <dbReference type="Pfam" id="PF21834"/>
    </source>
</evidence>
<dbReference type="AlphaFoldDB" id="A0A5C4L6F8"/>
<feature type="region of interest" description="Disordered" evidence="1">
    <location>
        <begin position="1"/>
        <end position="20"/>
    </location>
</feature>
<organism evidence="3 4">
    <name type="scientific">Methylobacterium terricola</name>
    <dbReference type="NCBI Taxonomy" id="2583531"/>
    <lineage>
        <taxon>Bacteria</taxon>
        <taxon>Pseudomonadati</taxon>
        <taxon>Pseudomonadota</taxon>
        <taxon>Alphaproteobacteria</taxon>
        <taxon>Hyphomicrobiales</taxon>
        <taxon>Methylobacteriaceae</taxon>
        <taxon>Methylobacterium</taxon>
    </lineage>
</organism>
<sequence length="85" mass="9567">MPRFFIDYQDGDHSLRDDDGDEYPSVEAARDAAIAALPDVGREAPPRDGRRRFAAYIRDEKGERLCTVTLNLEATCDPDRQEPNG</sequence>
<dbReference type="Pfam" id="PF21834">
    <property type="entry name" value="DUF6894"/>
    <property type="match status" value="1"/>
</dbReference>
<gene>
    <name evidence="3" type="ORF">FF100_35675</name>
</gene>
<dbReference type="Proteomes" id="UP000305267">
    <property type="component" value="Unassembled WGS sequence"/>
</dbReference>
<dbReference type="EMBL" id="VDDA01000061">
    <property type="protein sequence ID" value="TNC05452.1"/>
    <property type="molecule type" value="Genomic_DNA"/>
</dbReference>
<feature type="domain" description="DUF6894" evidence="2">
    <location>
        <begin position="3"/>
        <end position="70"/>
    </location>
</feature>
<evidence type="ECO:0000256" key="1">
    <source>
        <dbReference type="SAM" id="MobiDB-lite"/>
    </source>
</evidence>
<reference evidence="3 4" key="1">
    <citation type="submission" date="2019-06" db="EMBL/GenBank/DDBJ databases">
        <title>Genome of Methylobacterium sp. 17Sr1-39.</title>
        <authorList>
            <person name="Seo T."/>
        </authorList>
    </citation>
    <scope>NUCLEOTIDE SEQUENCE [LARGE SCALE GENOMIC DNA]</scope>
    <source>
        <strain evidence="3 4">17Sr1-39</strain>
    </source>
</reference>